<dbReference type="InterPro" id="IPR003309">
    <property type="entry name" value="SCAN_dom"/>
</dbReference>
<dbReference type="Gene3D" id="1.10.4020.10">
    <property type="entry name" value="DNA breaking-rejoining enzymes"/>
    <property type="match status" value="1"/>
</dbReference>
<dbReference type="InterPro" id="IPR050916">
    <property type="entry name" value="SCAN-C2H2_zinc_finger"/>
</dbReference>
<name>A0A8D0DRN8_SALMN</name>
<dbReference type="Proteomes" id="UP000694421">
    <property type="component" value="Unplaced"/>
</dbReference>
<sequence length="192" mass="22168">MLIPPFELRCRGKEGLGGGLFSSNSSSLANSNDFWIVLAAREELVKGSRTEMREQNSPKSEPERIFGAFEAGSSNWFSERNMKLLHVNTSSSDEERRSFRHFRYDETVGPREVCSRLHRLCRQWLKPERHTKAQMLDLVVLEQFLAILPPEMQNWVRECGPESSSQAVARAEGFLMSKMEDVKQEEEQVRIF</sequence>
<dbReference type="FunFam" id="1.10.4020.10:FF:000005">
    <property type="entry name" value="Uncharacterized protein"/>
    <property type="match status" value="1"/>
</dbReference>
<protein>
    <recommendedName>
        <fullName evidence="2">SCAN box domain-containing protein</fullName>
    </recommendedName>
</protein>
<keyword evidence="1" id="KW-0539">Nucleus</keyword>
<proteinExistence type="predicted"/>
<accession>A0A8D0DRN8</accession>
<dbReference type="PROSITE" id="PS50804">
    <property type="entry name" value="SCAN_BOX"/>
    <property type="match status" value="1"/>
</dbReference>
<organism evidence="3 4">
    <name type="scientific">Salvator merianae</name>
    <name type="common">Argentine black and white tegu</name>
    <name type="synonym">Tupinambis merianae</name>
    <dbReference type="NCBI Taxonomy" id="96440"/>
    <lineage>
        <taxon>Eukaryota</taxon>
        <taxon>Metazoa</taxon>
        <taxon>Chordata</taxon>
        <taxon>Craniata</taxon>
        <taxon>Vertebrata</taxon>
        <taxon>Euteleostomi</taxon>
        <taxon>Lepidosauria</taxon>
        <taxon>Squamata</taxon>
        <taxon>Bifurcata</taxon>
        <taxon>Unidentata</taxon>
        <taxon>Episquamata</taxon>
        <taxon>Laterata</taxon>
        <taxon>Teiioidea</taxon>
        <taxon>Teiidae</taxon>
        <taxon>Salvator</taxon>
    </lineage>
</organism>
<evidence type="ECO:0000313" key="3">
    <source>
        <dbReference type="Ensembl" id="ENSSMRP00000020355.1"/>
    </source>
</evidence>
<dbReference type="PANTHER" id="PTHR45935">
    <property type="entry name" value="PROTEIN ZBED8-RELATED"/>
    <property type="match status" value="1"/>
</dbReference>
<dbReference type="SMART" id="SM00431">
    <property type="entry name" value="SCAN"/>
    <property type="match status" value="1"/>
</dbReference>
<feature type="domain" description="SCAN box" evidence="2">
    <location>
        <begin position="96"/>
        <end position="174"/>
    </location>
</feature>
<reference evidence="3" key="2">
    <citation type="submission" date="2025-09" db="UniProtKB">
        <authorList>
            <consortium name="Ensembl"/>
        </authorList>
    </citation>
    <scope>IDENTIFICATION</scope>
</reference>
<dbReference type="GeneTree" id="ENSGT00940000154715"/>
<reference evidence="3" key="1">
    <citation type="submission" date="2025-08" db="UniProtKB">
        <authorList>
            <consortium name="Ensembl"/>
        </authorList>
    </citation>
    <scope>IDENTIFICATION</scope>
</reference>
<dbReference type="SUPFAM" id="SSF47353">
    <property type="entry name" value="Retrovirus capsid dimerization domain-like"/>
    <property type="match status" value="1"/>
</dbReference>
<dbReference type="Ensembl" id="ENSSMRT00000023845.1">
    <property type="protein sequence ID" value="ENSSMRP00000020355.1"/>
    <property type="gene ID" value="ENSSMRG00000015834.1"/>
</dbReference>
<dbReference type="PANTHER" id="PTHR45935:SF15">
    <property type="entry name" value="SCAN BOX DOMAIN-CONTAINING PROTEIN"/>
    <property type="match status" value="1"/>
</dbReference>
<dbReference type="Pfam" id="PF02023">
    <property type="entry name" value="SCAN"/>
    <property type="match status" value="1"/>
</dbReference>
<evidence type="ECO:0000256" key="1">
    <source>
        <dbReference type="ARBA" id="ARBA00023242"/>
    </source>
</evidence>
<keyword evidence="4" id="KW-1185">Reference proteome</keyword>
<evidence type="ECO:0000313" key="4">
    <source>
        <dbReference type="Proteomes" id="UP000694421"/>
    </source>
</evidence>
<evidence type="ECO:0000259" key="2">
    <source>
        <dbReference type="PROSITE" id="PS50804"/>
    </source>
</evidence>
<dbReference type="AlphaFoldDB" id="A0A8D0DRN8"/>
<dbReference type="InterPro" id="IPR038269">
    <property type="entry name" value="SCAN_sf"/>
</dbReference>
<dbReference type="CDD" id="cd07936">
    <property type="entry name" value="SCAN"/>
    <property type="match status" value="1"/>
</dbReference>